<dbReference type="Pfam" id="PF25583">
    <property type="entry name" value="WCX"/>
    <property type="match status" value="1"/>
</dbReference>
<feature type="domain" description="WCX" evidence="1">
    <location>
        <begin position="3"/>
        <end position="68"/>
    </location>
</feature>
<proteinExistence type="predicted"/>
<name>A0ABN8V9W8_STRGL</name>
<keyword evidence="3" id="KW-1185">Reference proteome</keyword>
<dbReference type="EMBL" id="CAKXYP010000013">
    <property type="protein sequence ID" value="CAH9417598.1"/>
    <property type="molecule type" value="Genomic_DNA"/>
</dbReference>
<evidence type="ECO:0000313" key="2">
    <source>
        <dbReference type="EMBL" id="CAH9417598.1"/>
    </source>
</evidence>
<dbReference type="Proteomes" id="UP001154015">
    <property type="component" value="Unassembled WGS sequence"/>
</dbReference>
<evidence type="ECO:0000259" key="1">
    <source>
        <dbReference type="Pfam" id="PF25583"/>
    </source>
</evidence>
<dbReference type="InterPro" id="IPR057727">
    <property type="entry name" value="WCX_dom"/>
</dbReference>
<sequence length="79" mass="8410">MIRLKAPLAEAARRVSPSAGVPEAGSAESCRLTAGASSLDELSVHVLLMGIDFEVIEPPELTEVLREARDRLTRALDGP</sequence>
<comment type="caution">
    <text evidence="2">The sequence shown here is derived from an EMBL/GenBank/DDBJ whole genome shotgun (WGS) entry which is preliminary data.</text>
</comment>
<organism evidence="2 3">
    <name type="scientific">Streptomyces globisporus</name>
    <dbReference type="NCBI Taxonomy" id="1908"/>
    <lineage>
        <taxon>Bacteria</taxon>
        <taxon>Bacillati</taxon>
        <taxon>Actinomycetota</taxon>
        <taxon>Actinomycetes</taxon>
        <taxon>Kitasatosporales</taxon>
        <taxon>Streptomycetaceae</taxon>
        <taxon>Streptomyces</taxon>
    </lineage>
</organism>
<accession>A0ABN8V9W8</accession>
<reference evidence="2" key="1">
    <citation type="submission" date="2022-03" db="EMBL/GenBank/DDBJ databases">
        <authorList>
            <person name="Leyn A S."/>
        </authorList>
    </citation>
    <scope>NUCLEOTIDE SEQUENCE</scope>
    <source>
        <strain evidence="2">Streptomyces globisporus 4-3</strain>
    </source>
</reference>
<evidence type="ECO:0000313" key="3">
    <source>
        <dbReference type="Proteomes" id="UP001154015"/>
    </source>
</evidence>
<gene>
    <name evidence="2" type="ORF">SGL43_04645</name>
</gene>
<protein>
    <submittedName>
        <fullName evidence="2">Transcriptional regulator, YafY family</fullName>
    </submittedName>
</protein>